<evidence type="ECO:0000259" key="1">
    <source>
        <dbReference type="Pfam" id="PF03354"/>
    </source>
</evidence>
<dbReference type="STRING" id="260552.Mag101_07380"/>
<sequence length="560" mass="63477">MSLDAAYEYAAKIRAGEIPACKWTQLAVKRWFDDLDNGYERGLRFDENAAARVFRFFNYCRHYQGEWAGRPIRLEPWQCFIVANVFGWLLEDGTRRFRMVYEEIPRKNGKTTKLGGVGLYGLHGDNEPGPKVYSAATKRDQAKELFESSKAMVLQSPELKKITKAFQGHLAAPKTFGRFEPLSADAKSMDGLNVHYGLVDELHAHPTPQVWDVIKSARGARRQPLQWAITTAGFNRNGICYELRDYACKVLEGIVEDDAFFAIIYTIDDGDRFDDPIAWQKANPNFGVSVSPKDLEDQCRMALAMPTEQTEFLTKRLNVWTYGESKWMNMDAWKECLVEFDPLAPWGEDESELDGLTCFGGVDLASVEDITAFYLAFSTPDGHKRVIGRTYLPQEALERRLEKGNNFFEKWRTSGFLTVTPGAVTDYEYIKADIRRACERFDVKEIAFDRFNSSQLVNDLLEEDVPMVAMGQGFASMNAPMKELQRLVLTRQLEHNDSLLTWAVSNLVADQNPAGDIKPNKSKVSEKIDPAVAVIMALGRQMLQEPDGSLDDFLNNPILT</sequence>
<feature type="domain" description="Terminase large subunit-like endonuclease" evidence="2">
    <location>
        <begin position="255"/>
        <end position="544"/>
    </location>
</feature>
<dbReference type="Proteomes" id="UP000188219">
    <property type="component" value="Chromosome"/>
</dbReference>
<dbReference type="Pfam" id="PF03354">
    <property type="entry name" value="TerL_ATPase"/>
    <property type="match status" value="1"/>
</dbReference>
<dbReference type="InterPro" id="IPR027417">
    <property type="entry name" value="P-loop_NTPase"/>
</dbReference>
<keyword evidence="4" id="KW-1185">Reference proteome</keyword>
<feature type="domain" description="Terminase large subunit-like ATPase" evidence="1">
    <location>
        <begin position="76"/>
        <end position="247"/>
    </location>
</feature>
<evidence type="ECO:0000313" key="3">
    <source>
        <dbReference type="EMBL" id="AQQ69437.1"/>
    </source>
</evidence>
<dbReference type="Pfam" id="PF20441">
    <property type="entry name" value="TerL_nuclease"/>
    <property type="match status" value="1"/>
</dbReference>
<dbReference type="PANTHER" id="PTHR41287">
    <property type="match status" value="1"/>
</dbReference>
<gene>
    <name evidence="3" type="ORF">Mag101_07380</name>
</gene>
<dbReference type="AlphaFoldDB" id="A0A1Q2MAW5"/>
<dbReference type="Gene3D" id="3.40.50.300">
    <property type="entry name" value="P-loop containing nucleotide triphosphate hydrolases"/>
    <property type="match status" value="1"/>
</dbReference>
<dbReference type="InterPro" id="IPR005021">
    <property type="entry name" value="Terminase_largesu-like"/>
</dbReference>
<protein>
    <recommendedName>
        <fullName evidence="5">Terminase</fullName>
    </recommendedName>
</protein>
<dbReference type="InterPro" id="IPR046461">
    <property type="entry name" value="TerL_ATPase"/>
</dbReference>
<dbReference type="PANTHER" id="PTHR41287:SF1">
    <property type="entry name" value="PROTEIN YMFN"/>
    <property type="match status" value="1"/>
</dbReference>
<dbReference type="GO" id="GO:0004519">
    <property type="term" value="F:endonuclease activity"/>
    <property type="evidence" value="ECO:0007669"/>
    <property type="project" value="InterPro"/>
</dbReference>
<proteinExistence type="predicted"/>
<evidence type="ECO:0008006" key="5">
    <source>
        <dbReference type="Google" id="ProtNLM"/>
    </source>
</evidence>
<evidence type="ECO:0000313" key="4">
    <source>
        <dbReference type="Proteomes" id="UP000188219"/>
    </source>
</evidence>
<accession>A0A1Q2MAW5</accession>
<organism evidence="3 4">
    <name type="scientific">Microbulbifer agarilyticus</name>
    <dbReference type="NCBI Taxonomy" id="260552"/>
    <lineage>
        <taxon>Bacteria</taxon>
        <taxon>Pseudomonadati</taxon>
        <taxon>Pseudomonadota</taxon>
        <taxon>Gammaproteobacteria</taxon>
        <taxon>Cellvibrionales</taxon>
        <taxon>Microbulbiferaceae</taxon>
        <taxon>Microbulbifer</taxon>
    </lineage>
</organism>
<dbReference type="EMBL" id="CP019650">
    <property type="protein sequence ID" value="AQQ69437.1"/>
    <property type="molecule type" value="Genomic_DNA"/>
</dbReference>
<dbReference type="KEGG" id="maga:Mag101_07380"/>
<name>A0A1Q2MAW5_9GAMM</name>
<dbReference type="InterPro" id="IPR046462">
    <property type="entry name" value="TerL_nuclease"/>
</dbReference>
<reference evidence="3" key="1">
    <citation type="submission" date="2017-02" db="EMBL/GenBank/DDBJ databases">
        <title>Genome of Microbulbifer agarilyticus GP101.</title>
        <authorList>
            <person name="Jung J."/>
            <person name="Bae S.S."/>
            <person name="Baek K."/>
        </authorList>
    </citation>
    <scope>NUCLEOTIDE SEQUENCE [LARGE SCALE GENOMIC DNA]</scope>
    <source>
        <strain evidence="3">GP101</strain>
    </source>
</reference>
<evidence type="ECO:0000259" key="2">
    <source>
        <dbReference type="Pfam" id="PF20441"/>
    </source>
</evidence>